<gene>
    <name evidence="1" type="ORF">A9R00_03115</name>
</gene>
<name>A0A1Y5HVA8_OLEAN</name>
<dbReference type="EMBL" id="MABE01000178">
    <property type="protein sequence ID" value="OUS41010.1"/>
    <property type="molecule type" value="Genomic_DNA"/>
</dbReference>
<comment type="caution">
    <text evidence="1">The sequence shown here is derived from an EMBL/GenBank/DDBJ whole genome shotgun (WGS) entry which is preliminary data.</text>
</comment>
<reference evidence="2" key="1">
    <citation type="journal article" date="2017" name="Proc. Natl. Acad. Sci. U.S.A.">
        <title>Simulation of Deepwater Horizon oil plume reveals substrate specialization within a complex community of hydrocarbon degraders.</title>
        <authorList>
            <person name="Hu P."/>
            <person name="Dubinsky E.A."/>
            <person name="Probst A.J."/>
            <person name="Wang J."/>
            <person name="Sieber C.M.K."/>
            <person name="Tom L.M."/>
            <person name="Gardinali P."/>
            <person name="Banfield J.F."/>
            <person name="Atlas R.M."/>
            <person name="Andersen G.L."/>
        </authorList>
    </citation>
    <scope>NUCLEOTIDE SEQUENCE [LARGE SCALE GENOMIC DNA]</scope>
</reference>
<accession>A0A1Y5HVA8</accession>
<evidence type="ECO:0000313" key="2">
    <source>
        <dbReference type="Proteomes" id="UP000227088"/>
    </source>
</evidence>
<protein>
    <submittedName>
        <fullName evidence="1">Uncharacterized protein</fullName>
    </submittedName>
</protein>
<organism evidence="1 2">
    <name type="scientific">Oleispira antarctica</name>
    <dbReference type="NCBI Taxonomy" id="188908"/>
    <lineage>
        <taxon>Bacteria</taxon>
        <taxon>Pseudomonadati</taxon>
        <taxon>Pseudomonadota</taxon>
        <taxon>Gammaproteobacteria</taxon>
        <taxon>Oceanospirillales</taxon>
        <taxon>Oceanospirillaceae</taxon>
        <taxon>Oleispira</taxon>
    </lineage>
</organism>
<dbReference type="Proteomes" id="UP000227088">
    <property type="component" value="Unassembled WGS sequence"/>
</dbReference>
<sequence>MDINNQAQSYQGLLNMLNGKPANDSAATSQQRIVDSLPHSGSSDSVSLSYKGAKLGMISAEYFSGTVKSSDIPALTERLYQDGFINETEYRALGGIKADESTSQIAQSVNFLNDFIMGEAVDGDSEGAKSLMFAVDALQRMDESSTEDSRRKESEAYEFVSGYTEILKETQAPADLVKSFEQVLKVFEALDTVRKNELQTGALASYASVQDTYDEYNKPS</sequence>
<evidence type="ECO:0000313" key="1">
    <source>
        <dbReference type="EMBL" id="OUS41010.1"/>
    </source>
</evidence>
<proteinExistence type="predicted"/>
<dbReference type="AlphaFoldDB" id="A0A1Y5HVA8"/>